<gene>
    <name evidence="2" type="ORF">E0F26_07400</name>
</gene>
<dbReference type="EMBL" id="CP036501">
    <property type="protein sequence ID" value="UZP74573.1"/>
    <property type="molecule type" value="Genomic_DNA"/>
</dbReference>
<accession>A0ABY6Q6N9</accession>
<dbReference type="Proteomes" id="UP001317963">
    <property type="component" value="Chromosome"/>
</dbReference>
<evidence type="ECO:0000259" key="1">
    <source>
        <dbReference type="Pfam" id="PF01575"/>
    </source>
</evidence>
<name>A0ABY6Q6N9_9GAMM</name>
<dbReference type="SUPFAM" id="SSF54637">
    <property type="entry name" value="Thioesterase/thiol ester dehydrase-isomerase"/>
    <property type="match status" value="1"/>
</dbReference>
<evidence type="ECO:0000313" key="3">
    <source>
        <dbReference type="Proteomes" id="UP001317963"/>
    </source>
</evidence>
<dbReference type="PANTHER" id="PTHR42993">
    <property type="entry name" value="MAOC-LIKE DEHYDRATASE DOMAIN-CONTAINING PROTEIN"/>
    <property type="match status" value="1"/>
</dbReference>
<sequence>MTKTVIESPADLYDLVGKTLGPSPSMEITQERINQFADATGDHQWIHIDAEKAANGPFGATIAHGYLTMSLAAKFMPEIIEVRGIAMGVNYGTEKTRFPSPVTVGSKLSATGTVVSVEEASGGIKMILRIVMQAEGAEKPACIVDAISVYFPA</sequence>
<dbReference type="RefSeq" id="WP_279241029.1">
    <property type="nucleotide sequence ID" value="NZ_CP036501.1"/>
</dbReference>
<dbReference type="InterPro" id="IPR002539">
    <property type="entry name" value="MaoC-like_dom"/>
</dbReference>
<protein>
    <submittedName>
        <fullName evidence="2">MaoC family dehydratase</fullName>
    </submittedName>
</protein>
<reference evidence="2 3" key="1">
    <citation type="submission" date="2019-02" db="EMBL/GenBank/DDBJ databases">
        <title>Halieaceae_genomes.</title>
        <authorList>
            <person name="Li S.-H."/>
        </authorList>
    </citation>
    <scope>NUCLEOTIDE SEQUENCE [LARGE SCALE GENOMIC DNA]</scope>
    <source>
        <strain evidence="2 3">JH123</strain>
    </source>
</reference>
<keyword evidence="3" id="KW-1185">Reference proteome</keyword>
<dbReference type="CDD" id="cd03450">
    <property type="entry name" value="NodN"/>
    <property type="match status" value="1"/>
</dbReference>
<dbReference type="InterPro" id="IPR029069">
    <property type="entry name" value="HotDog_dom_sf"/>
</dbReference>
<feature type="domain" description="MaoC-like" evidence="1">
    <location>
        <begin position="16"/>
        <end position="127"/>
    </location>
</feature>
<evidence type="ECO:0000313" key="2">
    <source>
        <dbReference type="EMBL" id="UZP74573.1"/>
    </source>
</evidence>
<organism evidence="2 3">
    <name type="scientific">Candidatus Paraluminiphilus aquimaris</name>
    <dbReference type="NCBI Taxonomy" id="2518994"/>
    <lineage>
        <taxon>Bacteria</taxon>
        <taxon>Pseudomonadati</taxon>
        <taxon>Pseudomonadota</taxon>
        <taxon>Gammaproteobacteria</taxon>
        <taxon>Cellvibrionales</taxon>
        <taxon>Halieaceae</taxon>
        <taxon>Candidatus Paraluminiphilus</taxon>
    </lineage>
</organism>
<proteinExistence type="predicted"/>
<dbReference type="InterPro" id="IPR039375">
    <property type="entry name" value="NodN-like"/>
</dbReference>
<dbReference type="PANTHER" id="PTHR42993:SF1">
    <property type="entry name" value="MAOC-LIKE DEHYDRATASE DOMAIN-CONTAINING PROTEIN"/>
    <property type="match status" value="1"/>
</dbReference>
<dbReference type="Gene3D" id="3.10.129.10">
    <property type="entry name" value="Hotdog Thioesterase"/>
    <property type="match status" value="1"/>
</dbReference>
<dbReference type="Pfam" id="PF01575">
    <property type="entry name" value="MaoC_dehydratas"/>
    <property type="match status" value="1"/>
</dbReference>